<reference evidence="1" key="1">
    <citation type="journal article" date="2011" name="Environ. Microbiol.">
        <title>Time-series analyses of Monterey Bay coastal microbial picoplankton using a 'genome proxy' microarray.</title>
        <authorList>
            <person name="Rich V.I."/>
            <person name="Pham V.D."/>
            <person name="Eppley J."/>
            <person name="Shi Y."/>
            <person name="DeLong E.F."/>
        </authorList>
    </citation>
    <scope>NUCLEOTIDE SEQUENCE</scope>
</reference>
<accession>E0XTK4</accession>
<evidence type="ECO:0000313" key="1">
    <source>
        <dbReference type="EMBL" id="ADI17745.1"/>
    </source>
</evidence>
<dbReference type="EMBL" id="GU474873">
    <property type="protein sequence ID" value="ADI17745.1"/>
    <property type="molecule type" value="Genomic_DNA"/>
</dbReference>
<sequence>MRLLKKRGLFLVSGKNIICHKKMSFDLPFCPREPKLEFHR</sequence>
<name>E0XTK4_9BACT</name>
<protein>
    <submittedName>
        <fullName evidence="1">Uncharacterized protein</fullName>
    </submittedName>
</protein>
<dbReference type="AlphaFoldDB" id="E0XTK4"/>
<proteinExistence type="predicted"/>
<organism evidence="1">
    <name type="scientific">uncultured nuHF1 cluster bacterium HF0130_31E21</name>
    <dbReference type="NCBI Taxonomy" id="710728"/>
    <lineage>
        <taxon>Bacteria</taxon>
        <taxon>environmental samples</taxon>
    </lineage>
</organism>